<dbReference type="Proteomes" id="UP001596084">
    <property type="component" value="Unassembled WGS sequence"/>
</dbReference>
<keyword evidence="2" id="KW-1185">Reference proteome</keyword>
<organism evidence="1 2">
    <name type="scientific">Polaromonas jejuensis</name>
    <dbReference type="NCBI Taxonomy" id="457502"/>
    <lineage>
        <taxon>Bacteria</taxon>
        <taxon>Pseudomonadati</taxon>
        <taxon>Pseudomonadota</taxon>
        <taxon>Betaproteobacteria</taxon>
        <taxon>Burkholderiales</taxon>
        <taxon>Comamonadaceae</taxon>
        <taxon>Polaromonas</taxon>
    </lineage>
</organism>
<sequence>MSTPRSPSQDQALLAECFARKLHEGLPYSEETFRAAYIESLPPGTSETPRVCEQWASALWSKLRSVPVEQFVVASKQRHTLVALLYRLWGKAF</sequence>
<protein>
    <submittedName>
        <fullName evidence="1">Uncharacterized protein</fullName>
    </submittedName>
</protein>
<name>A0ABW0QHL0_9BURK</name>
<gene>
    <name evidence="1" type="ORF">ACFPP7_23095</name>
</gene>
<evidence type="ECO:0000313" key="2">
    <source>
        <dbReference type="Proteomes" id="UP001596084"/>
    </source>
</evidence>
<dbReference type="EMBL" id="JBHSMX010000066">
    <property type="protein sequence ID" value="MFC5523780.1"/>
    <property type="molecule type" value="Genomic_DNA"/>
</dbReference>
<accession>A0ABW0QHL0</accession>
<dbReference type="RefSeq" id="WP_157090245.1">
    <property type="nucleotide sequence ID" value="NZ_JBHSMX010000066.1"/>
</dbReference>
<proteinExistence type="predicted"/>
<evidence type="ECO:0000313" key="1">
    <source>
        <dbReference type="EMBL" id="MFC5523780.1"/>
    </source>
</evidence>
<reference evidence="2" key="1">
    <citation type="journal article" date="2019" name="Int. J. Syst. Evol. Microbiol.">
        <title>The Global Catalogue of Microorganisms (GCM) 10K type strain sequencing project: providing services to taxonomists for standard genome sequencing and annotation.</title>
        <authorList>
            <consortium name="The Broad Institute Genomics Platform"/>
            <consortium name="The Broad Institute Genome Sequencing Center for Infectious Disease"/>
            <person name="Wu L."/>
            <person name="Ma J."/>
        </authorList>
    </citation>
    <scope>NUCLEOTIDE SEQUENCE [LARGE SCALE GENOMIC DNA]</scope>
    <source>
        <strain evidence="2">CGMCC 4.7277</strain>
    </source>
</reference>
<comment type="caution">
    <text evidence="1">The sequence shown here is derived from an EMBL/GenBank/DDBJ whole genome shotgun (WGS) entry which is preliminary data.</text>
</comment>